<dbReference type="EMBL" id="FOXQ01000005">
    <property type="protein sequence ID" value="SFQ12059.1"/>
    <property type="molecule type" value="Genomic_DNA"/>
</dbReference>
<dbReference type="SUPFAM" id="SSF56801">
    <property type="entry name" value="Acetyl-CoA synthetase-like"/>
    <property type="match status" value="1"/>
</dbReference>
<proteinExistence type="predicted"/>
<reference evidence="2 3" key="1">
    <citation type="submission" date="2016-10" db="EMBL/GenBank/DDBJ databases">
        <authorList>
            <person name="de Groot N.N."/>
        </authorList>
    </citation>
    <scope>NUCLEOTIDE SEQUENCE [LARGE SCALE GENOMIC DNA]</scope>
    <source>
        <strain evidence="2 3">DSM 28286</strain>
    </source>
</reference>
<sequence>MSTSFVNKIFQVKKNFTGLALELFHYQHKQNTVYKSWCDCLGIDINNILSIQNIPFLPISFFKTHKVLTGNEAYELFFESSGTTQTNKSRHYIKDINVYTESFTRGFELFYGDIKEWFIIGLLPSYLQQQHSSLIKMVDELIKRSGHAESGFYLDEVEKLYRVLQQLEQRQQKTLLIGVTYALLDFAEQYSTQLSSITIMETGGMKGRRREITREEVHAILKDRFNLQQVHSEYGMSELLSQAYAKAGGIFSCPPWMKVLVRDEDDPLLIKTRGKGAFNIIDLANVNSCAFIATDDVGEVFEDGSFSVAGRMDGSDIRGCSLMVL</sequence>
<gene>
    <name evidence="2" type="ORF">SAMN05444277_105241</name>
</gene>
<feature type="domain" description="Acyl-protein synthetase LuxE" evidence="1">
    <location>
        <begin position="23"/>
        <end position="323"/>
    </location>
</feature>
<evidence type="ECO:0000259" key="1">
    <source>
        <dbReference type="Pfam" id="PF04443"/>
    </source>
</evidence>
<dbReference type="Pfam" id="PF04443">
    <property type="entry name" value="LuxE"/>
    <property type="match status" value="1"/>
</dbReference>
<dbReference type="GO" id="GO:0047474">
    <property type="term" value="F:long-chain fatty acid--protein ligase activity"/>
    <property type="evidence" value="ECO:0007669"/>
    <property type="project" value="InterPro"/>
</dbReference>
<protein>
    <submittedName>
        <fullName evidence="2">Acyl-protein synthetase, LuxE</fullName>
    </submittedName>
</protein>
<accession>A0A1I5VX42</accession>
<dbReference type="Proteomes" id="UP000199031">
    <property type="component" value="Unassembled WGS sequence"/>
</dbReference>
<keyword evidence="3" id="KW-1185">Reference proteome</keyword>
<dbReference type="InterPro" id="IPR007534">
    <property type="entry name" value="LuxE"/>
</dbReference>
<dbReference type="Gene3D" id="3.40.50.12780">
    <property type="entry name" value="N-terminal domain of ligase-like"/>
    <property type="match status" value="1"/>
</dbReference>
<dbReference type="STRING" id="1465490.SAMN05444277_105241"/>
<dbReference type="GO" id="GO:0008218">
    <property type="term" value="P:bioluminescence"/>
    <property type="evidence" value="ECO:0007669"/>
    <property type="project" value="InterPro"/>
</dbReference>
<dbReference type="OrthoDB" id="182577at2"/>
<evidence type="ECO:0000313" key="3">
    <source>
        <dbReference type="Proteomes" id="UP000199031"/>
    </source>
</evidence>
<evidence type="ECO:0000313" key="2">
    <source>
        <dbReference type="EMBL" id="SFQ12059.1"/>
    </source>
</evidence>
<organism evidence="2 3">
    <name type="scientific">Parafilimonas terrae</name>
    <dbReference type="NCBI Taxonomy" id="1465490"/>
    <lineage>
        <taxon>Bacteria</taxon>
        <taxon>Pseudomonadati</taxon>
        <taxon>Bacteroidota</taxon>
        <taxon>Chitinophagia</taxon>
        <taxon>Chitinophagales</taxon>
        <taxon>Chitinophagaceae</taxon>
        <taxon>Parafilimonas</taxon>
    </lineage>
</organism>
<name>A0A1I5VX42_9BACT</name>
<dbReference type="InterPro" id="IPR042099">
    <property type="entry name" value="ANL_N_sf"/>
</dbReference>
<dbReference type="AlphaFoldDB" id="A0A1I5VX42"/>